<dbReference type="InterPro" id="IPR000160">
    <property type="entry name" value="GGDEF_dom"/>
</dbReference>
<keyword evidence="5" id="KW-0378">Hydrolase</keyword>
<name>A0A1J5T7B4_9ZZZZ</name>
<evidence type="ECO:0000259" key="1">
    <source>
        <dbReference type="PROSITE" id="PS50112"/>
    </source>
</evidence>
<feature type="domain" description="GGDEF" evidence="4">
    <location>
        <begin position="304"/>
        <end position="437"/>
    </location>
</feature>
<gene>
    <name evidence="5" type="primary">gmr_54</name>
    <name evidence="5" type="ORF">GALL_81130</name>
</gene>
<dbReference type="InterPro" id="IPR001633">
    <property type="entry name" value="EAL_dom"/>
</dbReference>
<dbReference type="PANTHER" id="PTHR44757">
    <property type="entry name" value="DIGUANYLATE CYCLASE DGCP"/>
    <property type="match status" value="1"/>
</dbReference>
<dbReference type="PROSITE" id="PS50112">
    <property type="entry name" value="PAS"/>
    <property type="match status" value="2"/>
</dbReference>
<dbReference type="CDD" id="cd01948">
    <property type="entry name" value="EAL"/>
    <property type="match status" value="1"/>
</dbReference>
<dbReference type="InterPro" id="IPR035919">
    <property type="entry name" value="EAL_sf"/>
</dbReference>
<dbReference type="SUPFAM" id="SSF141868">
    <property type="entry name" value="EAL domain-like"/>
    <property type="match status" value="1"/>
</dbReference>
<dbReference type="Pfam" id="PF08447">
    <property type="entry name" value="PAS_3"/>
    <property type="match status" value="1"/>
</dbReference>
<evidence type="ECO:0000313" key="5">
    <source>
        <dbReference type="EMBL" id="OIR09708.1"/>
    </source>
</evidence>
<dbReference type="PROSITE" id="PS50887">
    <property type="entry name" value="GGDEF"/>
    <property type="match status" value="1"/>
</dbReference>
<evidence type="ECO:0000259" key="2">
    <source>
        <dbReference type="PROSITE" id="PS50113"/>
    </source>
</evidence>
<dbReference type="Gene3D" id="3.30.450.20">
    <property type="entry name" value="PAS domain"/>
    <property type="match status" value="2"/>
</dbReference>
<dbReference type="Pfam" id="PF00563">
    <property type="entry name" value="EAL"/>
    <property type="match status" value="1"/>
</dbReference>
<dbReference type="PROSITE" id="PS50883">
    <property type="entry name" value="EAL"/>
    <property type="match status" value="1"/>
</dbReference>
<feature type="domain" description="PAS" evidence="1">
    <location>
        <begin position="145"/>
        <end position="182"/>
    </location>
</feature>
<feature type="domain" description="PAS" evidence="1">
    <location>
        <begin position="14"/>
        <end position="89"/>
    </location>
</feature>
<dbReference type="SMART" id="SM00267">
    <property type="entry name" value="GGDEF"/>
    <property type="match status" value="1"/>
</dbReference>
<dbReference type="EMBL" id="MLJW01000025">
    <property type="protein sequence ID" value="OIR09708.1"/>
    <property type="molecule type" value="Genomic_DNA"/>
</dbReference>
<dbReference type="NCBIfam" id="TIGR00229">
    <property type="entry name" value="sensory_box"/>
    <property type="match status" value="2"/>
</dbReference>
<evidence type="ECO:0000259" key="4">
    <source>
        <dbReference type="PROSITE" id="PS50887"/>
    </source>
</evidence>
<dbReference type="SUPFAM" id="SSF55073">
    <property type="entry name" value="Nucleotide cyclase"/>
    <property type="match status" value="1"/>
</dbReference>
<dbReference type="PROSITE" id="PS50113">
    <property type="entry name" value="PAC"/>
    <property type="match status" value="2"/>
</dbReference>
<comment type="caution">
    <text evidence="5">The sequence shown here is derived from an EMBL/GenBank/DDBJ whole genome shotgun (WGS) entry which is preliminary data.</text>
</comment>
<dbReference type="SMART" id="SM00091">
    <property type="entry name" value="PAS"/>
    <property type="match status" value="2"/>
</dbReference>
<dbReference type="FunFam" id="3.30.70.270:FF:000001">
    <property type="entry name" value="Diguanylate cyclase domain protein"/>
    <property type="match status" value="1"/>
</dbReference>
<dbReference type="InterPro" id="IPR000700">
    <property type="entry name" value="PAS-assoc_C"/>
</dbReference>
<dbReference type="FunFam" id="3.20.20.450:FF:000001">
    <property type="entry name" value="Cyclic di-GMP phosphodiesterase yahA"/>
    <property type="match status" value="1"/>
</dbReference>
<dbReference type="PANTHER" id="PTHR44757:SF2">
    <property type="entry name" value="BIOFILM ARCHITECTURE MAINTENANCE PROTEIN MBAA"/>
    <property type="match status" value="1"/>
</dbReference>
<dbReference type="Pfam" id="PF00990">
    <property type="entry name" value="GGDEF"/>
    <property type="match status" value="1"/>
</dbReference>
<dbReference type="Pfam" id="PF13426">
    <property type="entry name" value="PAS_9"/>
    <property type="match status" value="1"/>
</dbReference>
<dbReference type="InterPro" id="IPR052155">
    <property type="entry name" value="Biofilm_reg_signaling"/>
</dbReference>
<dbReference type="InterPro" id="IPR013655">
    <property type="entry name" value="PAS_fold_3"/>
</dbReference>
<feature type="domain" description="PAC" evidence="2">
    <location>
        <begin position="92"/>
        <end position="144"/>
    </location>
</feature>
<dbReference type="CDD" id="cd01949">
    <property type="entry name" value="GGDEF"/>
    <property type="match status" value="1"/>
</dbReference>
<reference evidence="5" key="1">
    <citation type="submission" date="2016-10" db="EMBL/GenBank/DDBJ databases">
        <title>Sequence of Gallionella enrichment culture.</title>
        <authorList>
            <person name="Poehlein A."/>
            <person name="Muehling M."/>
            <person name="Daniel R."/>
        </authorList>
    </citation>
    <scope>NUCLEOTIDE SEQUENCE</scope>
</reference>
<sequence>MYINPSLQAKLEDSERMLKALLNNLDGMVYCCLYDAKWTMVFVGNGCKQLTGYDAQSLVSNQDISFEAITFPEDRKRVRKVIGDAISTGRHFSVEYRIVHADGGIRWVLERGCPLYNDAGEVEAIEGFTQDITQRRESEIAAREAEERYRSIFENALEGIYQTSPDGHYLNFNPALARIYGYDSAVDLVLGITDIRKQLYVDPFKRDEFVRLMTAHGQVKNFEALVHRKNGDVIWISENAREVKDRDGKLMFYEGTVEDITDRKNYEQQIEYQATHDALTGLPNRTLLADRLQQYIGMAERYSSKVAVAFIDLDQFKLINDSMGHHAGDELLKIMAARLSECVRDSDTVVRLGGDEFVLLLTGLHKIEDVSEGMQRVLASVADPCLIEGREFVVSCSIGISIYPDDARDTTTLLKYADSAMYKSKQSGRNTFQFYTDELNQRLMERLDMEYRLRQALENDEFLLHYQPKLAFANGEVCGAEALIRWQPAGESMVSPASFIPVAEETGLIEEIGQWVLRTACSRAVELNARLGRELPVAVNVSPRQFRHSGLVGMVRSVLKDSGLNPACLELEITESSLVHDTGSFIKTLHELKALGVKLAIDDFGTGYSSMAYLKDFPVDRLKIDQVFVSRLEAEPSNIAILKAIVALGHSLGMKVIAEGVETAYQQAFLLGIGCDELQGYFFSKPLSTEAFETFLVAGPSR</sequence>
<feature type="domain" description="EAL" evidence="3">
    <location>
        <begin position="446"/>
        <end position="700"/>
    </location>
</feature>
<dbReference type="NCBIfam" id="TIGR00254">
    <property type="entry name" value="GGDEF"/>
    <property type="match status" value="1"/>
</dbReference>
<dbReference type="InterPro" id="IPR029787">
    <property type="entry name" value="Nucleotide_cyclase"/>
</dbReference>
<dbReference type="Gene3D" id="3.20.20.450">
    <property type="entry name" value="EAL domain"/>
    <property type="match status" value="1"/>
</dbReference>
<dbReference type="GO" id="GO:0071111">
    <property type="term" value="F:cyclic-guanylate-specific phosphodiesterase activity"/>
    <property type="evidence" value="ECO:0007669"/>
    <property type="project" value="UniProtKB-EC"/>
</dbReference>
<dbReference type="InterPro" id="IPR001610">
    <property type="entry name" value="PAC"/>
</dbReference>
<dbReference type="InterPro" id="IPR035965">
    <property type="entry name" value="PAS-like_dom_sf"/>
</dbReference>
<dbReference type="SMART" id="SM00086">
    <property type="entry name" value="PAC"/>
    <property type="match status" value="2"/>
</dbReference>
<dbReference type="CDD" id="cd00130">
    <property type="entry name" value="PAS"/>
    <property type="match status" value="2"/>
</dbReference>
<feature type="domain" description="PAC" evidence="2">
    <location>
        <begin position="220"/>
        <end position="272"/>
    </location>
</feature>
<dbReference type="SUPFAM" id="SSF55785">
    <property type="entry name" value="PYP-like sensor domain (PAS domain)"/>
    <property type="match status" value="2"/>
</dbReference>
<dbReference type="EC" id="3.1.4.52" evidence="5"/>
<dbReference type="Gene3D" id="3.30.70.270">
    <property type="match status" value="1"/>
</dbReference>
<dbReference type="SMART" id="SM00052">
    <property type="entry name" value="EAL"/>
    <property type="match status" value="1"/>
</dbReference>
<protein>
    <submittedName>
        <fullName evidence="5">Cyclic di-GMP phosphodiesterase Gmr</fullName>
        <ecNumber evidence="5">3.1.4.52</ecNumber>
    </submittedName>
</protein>
<organism evidence="5">
    <name type="scientific">mine drainage metagenome</name>
    <dbReference type="NCBI Taxonomy" id="410659"/>
    <lineage>
        <taxon>unclassified sequences</taxon>
        <taxon>metagenomes</taxon>
        <taxon>ecological metagenomes</taxon>
    </lineage>
</organism>
<dbReference type="InterPro" id="IPR043128">
    <property type="entry name" value="Rev_trsase/Diguanyl_cyclase"/>
</dbReference>
<dbReference type="AlphaFoldDB" id="A0A1J5T7B4"/>
<proteinExistence type="predicted"/>
<evidence type="ECO:0000259" key="3">
    <source>
        <dbReference type="PROSITE" id="PS50883"/>
    </source>
</evidence>
<dbReference type="InterPro" id="IPR000014">
    <property type="entry name" value="PAS"/>
</dbReference>
<accession>A0A1J5T7B4</accession>